<feature type="signal peptide" evidence="1">
    <location>
        <begin position="1"/>
        <end position="20"/>
    </location>
</feature>
<gene>
    <name evidence="2" type="ORF">GCM10023149_43860</name>
</gene>
<sequence>MRIFYCAVLLLLPLFALSQANYHDGYVVKANGDTVKGYINAREWAHSPEVIEFKNSKSDKDALRFSAADISLFHITPYDTYVSYTGRISNNRNGFPNMDKRLDTTKTQATIFMKRVASGPNVTLYAQSDNVKTRYFYQEKSDVVTELAYYYYYNNSSVTTVVTKLYVGQLLLLHKKYNNDNNKNRSTIENSNFVESDLVKSINIINNSSSTTSNTQKGTEVVRPSNNRFFVGLGLTYTKTRFKGQNPFDGGDGGKTYTPKISIGYDAFANSQVQRVVFRGELSFNYISSKITSTQSATSGAVYSFNQGNFAFTPQLIFNLYNTDDLKLYVEGGAALTFSFFSNDKIVSGNSNITNQAKPYDVESFWLSYPFQIGAVINKKFDVSVGYTPSATYTRYTFFTLSNEVIGLNLKYLFNKK</sequence>
<evidence type="ECO:0000313" key="2">
    <source>
        <dbReference type="EMBL" id="GAA4335714.1"/>
    </source>
</evidence>
<dbReference type="Proteomes" id="UP001500582">
    <property type="component" value="Unassembled WGS sequence"/>
</dbReference>
<dbReference type="EMBL" id="BAABFT010000016">
    <property type="protein sequence ID" value="GAA4335714.1"/>
    <property type="molecule type" value="Genomic_DNA"/>
</dbReference>
<dbReference type="SUPFAM" id="SSF56925">
    <property type="entry name" value="OMPA-like"/>
    <property type="match status" value="1"/>
</dbReference>
<keyword evidence="3" id="KW-1185">Reference proteome</keyword>
<protein>
    <recommendedName>
        <fullName evidence="4">Outer membrane protein beta-barrel domain-containing protein</fullName>
    </recommendedName>
</protein>
<accession>A0ABP8H844</accession>
<organism evidence="2 3">
    <name type="scientific">Mucilaginibacter gynuensis</name>
    <dbReference type="NCBI Taxonomy" id="1302236"/>
    <lineage>
        <taxon>Bacteria</taxon>
        <taxon>Pseudomonadati</taxon>
        <taxon>Bacteroidota</taxon>
        <taxon>Sphingobacteriia</taxon>
        <taxon>Sphingobacteriales</taxon>
        <taxon>Sphingobacteriaceae</taxon>
        <taxon>Mucilaginibacter</taxon>
    </lineage>
</organism>
<evidence type="ECO:0000256" key="1">
    <source>
        <dbReference type="SAM" id="SignalP"/>
    </source>
</evidence>
<name>A0ABP8H844_9SPHI</name>
<feature type="chain" id="PRO_5045710440" description="Outer membrane protein beta-barrel domain-containing protein" evidence="1">
    <location>
        <begin position="21"/>
        <end position="417"/>
    </location>
</feature>
<evidence type="ECO:0008006" key="4">
    <source>
        <dbReference type="Google" id="ProtNLM"/>
    </source>
</evidence>
<dbReference type="RefSeq" id="WP_345213331.1">
    <property type="nucleotide sequence ID" value="NZ_BAABFT010000016.1"/>
</dbReference>
<proteinExistence type="predicted"/>
<reference evidence="3" key="1">
    <citation type="journal article" date="2019" name="Int. J. Syst. Evol. Microbiol.">
        <title>The Global Catalogue of Microorganisms (GCM) 10K type strain sequencing project: providing services to taxonomists for standard genome sequencing and annotation.</title>
        <authorList>
            <consortium name="The Broad Institute Genomics Platform"/>
            <consortium name="The Broad Institute Genome Sequencing Center for Infectious Disease"/>
            <person name="Wu L."/>
            <person name="Ma J."/>
        </authorList>
    </citation>
    <scope>NUCLEOTIDE SEQUENCE [LARGE SCALE GENOMIC DNA]</scope>
    <source>
        <strain evidence="3">JCM 17705</strain>
    </source>
</reference>
<keyword evidence="1" id="KW-0732">Signal</keyword>
<evidence type="ECO:0000313" key="3">
    <source>
        <dbReference type="Proteomes" id="UP001500582"/>
    </source>
</evidence>
<dbReference type="InterPro" id="IPR011250">
    <property type="entry name" value="OMP/PagP_B-barrel"/>
</dbReference>
<comment type="caution">
    <text evidence="2">The sequence shown here is derived from an EMBL/GenBank/DDBJ whole genome shotgun (WGS) entry which is preliminary data.</text>
</comment>